<sequence>MLEFNLLYRNFIDGIVNKHETRNGTRKTRTMNWLIIAVTTILVLSQDASCNPLSRDWRAWRDDCPPGVWGCKRTLSEEMRNDEDCPPGVWGCKKNVIAERDVDCPPGVWGCKRGLFGSVENWFSSNKGKSKSKRSVIDINEDCPPGVWGCKREIKKEDFGEEGCPPGVWGCKKDEVENDCPPGVWGCKRNKVQKKEEEKKDDVTADADCPPGVWGCKRGN</sequence>
<evidence type="ECO:0000313" key="2">
    <source>
        <dbReference type="Proteomes" id="UP001163046"/>
    </source>
</evidence>
<evidence type="ECO:0000313" key="1">
    <source>
        <dbReference type="EMBL" id="KAJ7383214.1"/>
    </source>
</evidence>
<dbReference type="OrthoDB" id="5968875at2759"/>
<dbReference type="AlphaFoldDB" id="A0A9W9ZNH9"/>
<protein>
    <submittedName>
        <fullName evidence="1">Uncharacterized protein</fullName>
    </submittedName>
</protein>
<name>A0A9W9ZNH9_9CNID</name>
<reference evidence="1" key="1">
    <citation type="submission" date="2023-01" db="EMBL/GenBank/DDBJ databases">
        <title>Genome assembly of the deep-sea coral Lophelia pertusa.</title>
        <authorList>
            <person name="Herrera S."/>
            <person name="Cordes E."/>
        </authorList>
    </citation>
    <scope>NUCLEOTIDE SEQUENCE</scope>
    <source>
        <strain evidence="1">USNM1676648</strain>
        <tissue evidence="1">Polyp</tissue>
    </source>
</reference>
<accession>A0A9W9ZNH9</accession>
<dbReference type="Proteomes" id="UP001163046">
    <property type="component" value="Unassembled WGS sequence"/>
</dbReference>
<dbReference type="EMBL" id="MU825904">
    <property type="protein sequence ID" value="KAJ7383214.1"/>
    <property type="molecule type" value="Genomic_DNA"/>
</dbReference>
<gene>
    <name evidence="1" type="ORF">OS493_030016</name>
</gene>
<proteinExistence type="predicted"/>
<comment type="caution">
    <text evidence="1">The sequence shown here is derived from an EMBL/GenBank/DDBJ whole genome shotgun (WGS) entry which is preliminary data.</text>
</comment>
<organism evidence="1 2">
    <name type="scientific">Desmophyllum pertusum</name>
    <dbReference type="NCBI Taxonomy" id="174260"/>
    <lineage>
        <taxon>Eukaryota</taxon>
        <taxon>Metazoa</taxon>
        <taxon>Cnidaria</taxon>
        <taxon>Anthozoa</taxon>
        <taxon>Hexacorallia</taxon>
        <taxon>Scleractinia</taxon>
        <taxon>Caryophylliina</taxon>
        <taxon>Caryophylliidae</taxon>
        <taxon>Desmophyllum</taxon>
    </lineage>
</organism>
<keyword evidence="2" id="KW-1185">Reference proteome</keyword>